<dbReference type="InterPro" id="IPR009459">
    <property type="entry name" value="MucBP_dom"/>
</dbReference>
<dbReference type="OrthoDB" id="2195285at2"/>
<feature type="compositionally biased region" description="Low complexity" evidence="2">
    <location>
        <begin position="237"/>
        <end position="263"/>
    </location>
</feature>
<evidence type="ECO:0000313" key="6">
    <source>
        <dbReference type="Proteomes" id="UP000253891"/>
    </source>
</evidence>
<evidence type="ECO:0000313" key="5">
    <source>
        <dbReference type="EMBL" id="GAO99273.1"/>
    </source>
</evidence>
<feature type="transmembrane region" description="Helical" evidence="3">
    <location>
        <begin position="286"/>
        <end position="308"/>
    </location>
</feature>
<evidence type="ECO:0000256" key="2">
    <source>
        <dbReference type="SAM" id="MobiDB-lite"/>
    </source>
</evidence>
<feature type="compositionally biased region" description="Polar residues" evidence="2">
    <location>
        <begin position="152"/>
        <end position="164"/>
    </location>
</feature>
<keyword evidence="1" id="KW-0677">Repeat</keyword>
<sequence>MNLGKSQYLKFTKADFETVIKSQYATVSDAVIQGMESTYGDGQGNVNIPFTVLANFKVTNPNNLNQQVRYDITFSDNKGFYDQKTPVYTDSILHNVANGQTMVTTKYVDENGDQIAPEDSQLGFADKDSFSSDSLSLDGYTLDDSKLPSGAAESSTGTYSVSGKYPTQDTVYTYVYKVANTPAKTPSDNTTPSTPAKTPSDNTTPSTPEKTPSDNTTPSTPEKTPSDNTTPSTPAKTPSDTTTSNTPTKEQTPVTTPTETTNAPAVVVNDGTRTEKYALPNTAKTVVSYTGALVAAVLGIVALLSSLVTKQKK</sequence>
<accession>A0A0K8MGE3</accession>
<keyword evidence="5" id="KW-0401">Integrin</keyword>
<gene>
    <name evidence="5" type="ORF">FFIC_091000</name>
</gene>
<feature type="region of interest" description="Disordered" evidence="2">
    <location>
        <begin position="181"/>
        <end position="263"/>
    </location>
</feature>
<keyword evidence="6" id="KW-1185">Reference proteome</keyword>
<evidence type="ECO:0000256" key="3">
    <source>
        <dbReference type="SAM" id="Phobius"/>
    </source>
</evidence>
<feature type="compositionally biased region" description="Polar residues" evidence="2">
    <location>
        <begin position="182"/>
        <end position="236"/>
    </location>
</feature>
<feature type="region of interest" description="Disordered" evidence="2">
    <location>
        <begin position="144"/>
        <end position="164"/>
    </location>
</feature>
<evidence type="ECO:0000256" key="1">
    <source>
        <dbReference type="ARBA" id="ARBA00022737"/>
    </source>
</evidence>
<feature type="domain" description="MucBP" evidence="4">
    <location>
        <begin position="103"/>
        <end position="177"/>
    </location>
</feature>
<protein>
    <submittedName>
        <fullName evidence="5">Integrin alpha beta-propellor repeat protein (Precursor)</fullName>
    </submittedName>
</protein>
<proteinExistence type="predicted"/>
<reference evidence="5 6" key="1">
    <citation type="journal article" date="2015" name="BMC Genomics">
        <title>Comparative genomics of Fructobacillus spp. and Leuconostoc spp. reveals niche-specific evolution of Fructobacillus spp.</title>
        <authorList>
            <person name="Endo A."/>
            <person name="Tanizawa Y."/>
            <person name="Tanaka N."/>
            <person name="Maeno S."/>
            <person name="Kumar H."/>
            <person name="Shiwa Y."/>
            <person name="Okada S."/>
            <person name="Yoshikawa H."/>
            <person name="Dicks L."/>
            <person name="Nakagawa J."/>
            <person name="Arita M."/>
        </authorList>
    </citation>
    <scope>NUCLEOTIDE SEQUENCE [LARGE SCALE GENOMIC DNA]</scope>
    <source>
        <strain evidence="5 6">JCM 12225</strain>
    </source>
</reference>
<dbReference type="EMBL" id="DF967986">
    <property type="protein sequence ID" value="GAO99273.1"/>
    <property type="molecule type" value="Genomic_DNA"/>
</dbReference>
<keyword evidence="3" id="KW-1133">Transmembrane helix</keyword>
<keyword evidence="3" id="KW-0812">Transmembrane</keyword>
<dbReference type="Gene3D" id="3.10.20.320">
    <property type="entry name" value="Putative peptidoglycan bound protein (lpxtg motif)"/>
    <property type="match status" value="1"/>
</dbReference>
<dbReference type="STRING" id="157463.GCA_001047075_00197"/>
<dbReference type="Proteomes" id="UP000253891">
    <property type="component" value="Unassembled WGS sequence"/>
</dbReference>
<dbReference type="AlphaFoldDB" id="A0A0K8MGE3"/>
<name>A0A0K8MGE3_9LACO</name>
<dbReference type="RefSeq" id="WP_061992695.1">
    <property type="nucleotide sequence ID" value="NZ_DF967986.1"/>
</dbReference>
<evidence type="ECO:0000259" key="4">
    <source>
        <dbReference type="Pfam" id="PF06458"/>
    </source>
</evidence>
<dbReference type="GO" id="GO:0007229">
    <property type="term" value="P:integrin-mediated signaling pathway"/>
    <property type="evidence" value="ECO:0007669"/>
    <property type="project" value="UniProtKB-KW"/>
</dbReference>
<organism evidence="5 6">
    <name type="scientific">Fructobacillus ficulneus</name>
    <dbReference type="NCBI Taxonomy" id="157463"/>
    <lineage>
        <taxon>Bacteria</taxon>
        <taxon>Bacillati</taxon>
        <taxon>Bacillota</taxon>
        <taxon>Bacilli</taxon>
        <taxon>Lactobacillales</taxon>
        <taxon>Lactobacillaceae</taxon>
        <taxon>Fructobacillus</taxon>
    </lineage>
</organism>
<dbReference type="Pfam" id="PF06458">
    <property type="entry name" value="MucBP"/>
    <property type="match status" value="1"/>
</dbReference>
<keyword evidence="3" id="KW-0472">Membrane</keyword>